<feature type="compositionally biased region" description="Basic and acidic residues" evidence="4">
    <location>
        <begin position="716"/>
        <end position="729"/>
    </location>
</feature>
<dbReference type="OrthoDB" id="446293at2759"/>
<keyword evidence="2" id="KW-0963">Cytoplasm</keyword>
<dbReference type="PANTHER" id="PTHR47174">
    <property type="entry name" value="BRIDGING INTEGRATOR 3"/>
    <property type="match status" value="1"/>
</dbReference>
<accession>A0A511KG33</accession>
<dbReference type="SUPFAM" id="SSF54211">
    <property type="entry name" value="Ribosomal protein S5 domain 2-like"/>
    <property type="match status" value="1"/>
</dbReference>
<dbReference type="Gene3D" id="3.30.230.30">
    <property type="entry name" value="Impact, N-terminal domain"/>
    <property type="match status" value="1"/>
</dbReference>
<reference evidence="6 7" key="1">
    <citation type="submission" date="2019-07" db="EMBL/GenBank/DDBJ databases">
        <title>Rhodotorula toruloides NBRC10032 genome sequencing.</title>
        <authorList>
            <person name="Shida Y."/>
            <person name="Takaku H."/>
            <person name="Ogasawara W."/>
            <person name="Mori K."/>
        </authorList>
    </citation>
    <scope>NUCLEOTIDE SEQUENCE [LARGE SCALE GENOMIC DNA]</scope>
    <source>
        <strain evidence="6 7">NBRC10032</strain>
    </source>
</reference>
<dbReference type="InterPro" id="IPR001498">
    <property type="entry name" value="Impact_N"/>
</dbReference>
<evidence type="ECO:0000256" key="3">
    <source>
        <dbReference type="ARBA" id="ARBA00023212"/>
    </source>
</evidence>
<feature type="region of interest" description="Disordered" evidence="4">
    <location>
        <begin position="807"/>
        <end position="830"/>
    </location>
</feature>
<evidence type="ECO:0000256" key="4">
    <source>
        <dbReference type="SAM" id="MobiDB-lite"/>
    </source>
</evidence>
<evidence type="ECO:0000313" key="7">
    <source>
        <dbReference type="Proteomes" id="UP000321518"/>
    </source>
</evidence>
<protein>
    <recommendedName>
        <fullName evidence="5">BAR domain-containing protein</fullName>
    </recommendedName>
</protein>
<comment type="caution">
    <text evidence="6">The sequence shown here is derived from an EMBL/GenBank/DDBJ whole genome shotgun (WGS) entry which is preliminary data.</text>
</comment>
<dbReference type="AlphaFoldDB" id="A0A511KG33"/>
<keyword evidence="3" id="KW-0206">Cytoskeleton</keyword>
<feature type="domain" description="BAR" evidence="5">
    <location>
        <begin position="252"/>
        <end position="471"/>
    </location>
</feature>
<dbReference type="PROSITE" id="PS51021">
    <property type="entry name" value="BAR"/>
    <property type="match status" value="1"/>
</dbReference>
<dbReference type="EMBL" id="BJWK01000007">
    <property type="protein sequence ID" value="GEM09339.1"/>
    <property type="molecule type" value="Genomic_DNA"/>
</dbReference>
<feature type="region of interest" description="Disordered" evidence="4">
    <location>
        <begin position="498"/>
        <end position="544"/>
    </location>
</feature>
<dbReference type="GO" id="GO:0031097">
    <property type="term" value="C:medial cortex"/>
    <property type="evidence" value="ECO:0007669"/>
    <property type="project" value="TreeGrafter"/>
</dbReference>
<feature type="region of interest" description="Disordered" evidence="4">
    <location>
        <begin position="716"/>
        <end position="759"/>
    </location>
</feature>
<evidence type="ECO:0000259" key="5">
    <source>
        <dbReference type="PROSITE" id="PS51021"/>
    </source>
</evidence>
<dbReference type="InterPro" id="IPR046982">
    <property type="entry name" value="BIN3/RVS161-like"/>
</dbReference>
<evidence type="ECO:0000313" key="6">
    <source>
        <dbReference type="EMBL" id="GEM09339.1"/>
    </source>
</evidence>
<dbReference type="GO" id="GO:0006897">
    <property type="term" value="P:endocytosis"/>
    <property type="evidence" value="ECO:0007669"/>
    <property type="project" value="InterPro"/>
</dbReference>
<dbReference type="GO" id="GO:0030479">
    <property type="term" value="C:actin cortical patch"/>
    <property type="evidence" value="ECO:0007669"/>
    <property type="project" value="TreeGrafter"/>
</dbReference>
<proteinExistence type="predicted"/>
<dbReference type="GO" id="GO:1990528">
    <property type="term" value="C:Rvs161p-Rvs167p complex"/>
    <property type="evidence" value="ECO:0007669"/>
    <property type="project" value="TreeGrafter"/>
</dbReference>
<sequence length="1077" mass="119678">MRTTDATLDLALVLSSLEAAESPAAHEVADELQSLAAIYDDSTLSFSLYHPPRTPRTPSPPPVWNASSKDPLRLVLYPMDEPPLIQLQDRYLSSFAVSDDLFGQVLRTFMHDPEAASAAGTGGGVKWTGGVDAVMETLLTNNKIAKATHNISAYQFTTPSGTRHADNDDDGETAAGSRLAHLLTLLDVQNVMVVVSRWYGGIHLGPDRFKLINQVVSLAFPVAISTNIDSDGFRIMSWSGLKKASSRFGTQMSMKLGQVERTDDSAFRSESERFKQLQTNSNALQKEAKAYLDAVRNVSASSTRIGTTIDMFFGSDSGEQAISANAYKRAVEELEGDIARTIDAPYRATVLEPIGKLCAHLPEVVNAISKREKKLLDYDAARSKARKLGEKDDAIKLRAAEQEEEQTREVFQALDGQLREELPQLLDLRIPYLDPSFECMVRLQAHFATDGYEKLGGVQRYFADGVRDEYASGALDAQVEGALQEMRELSICGLSARSDRSSKEGGAGGSLAGEGARPAGQATASTIKKPTPRQRTRPIIGPEPVWPPRISLRDTLLQQPPPSTVNELLHFLIRVKTFYRYPDLEALADFHASEAVAPFVSTASYRFLLKLAFNDSNLRLARTLLSEMEEKEVALDEATQRIVVQGYLPRGELGPDDERRNQAAIRALRVNPSLAPLVPRRDLGEKGKGNGDPRERWKGWTITSRHRREMRELRVQQAQEERRAAHAEAQRNAPLHLRSAPERNPAPLARPRARVPPRPPLIIPQASHRLDRYAVAALVQRLVREDRVKDGFALARSWLLANKPHLDPEASAASTRQTSGNTHPGLRLDDTLPHVQRYPKECDLYHATSRVLMNILLKALFAERTAAPVIRNFITNYLTTYSADPPARSNVPELNTLRLLISGLRGATNAWERAASYVDWFGYRWGMPRADPLDRRRYYVVPPSPAVAIGLELADKDGKPLGPFSNKPDRALLLRVAPHYLVTPEVAVMMLRLAVESQRKQRIAHATKRAINKWWHALDKRDSEIWTTYETKGLVYRAIKAGLIIQETSEGDGSPAARAEELMKDGKVAEETQPRKP</sequence>
<dbReference type="GO" id="GO:0097320">
    <property type="term" value="P:plasma membrane tubulation"/>
    <property type="evidence" value="ECO:0007669"/>
    <property type="project" value="TreeGrafter"/>
</dbReference>
<feature type="compositionally biased region" description="Basic and acidic residues" evidence="4">
    <location>
        <begin position="1058"/>
        <end position="1077"/>
    </location>
</feature>
<evidence type="ECO:0000256" key="2">
    <source>
        <dbReference type="ARBA" id="ARBA00022490"/>
    </source>
</evidence>
<dbReference type="InterPro" id="IPR020568">
    <property type="entry name" value="Ribosomal_Su5_D2-typ_SF"/>
</dbReference>
<feature type="region of interest" description="Disordered" evidence="4">
    <location>
        <begin position="1050"/>
        <end position="1077"/>
    </location>
</feature>
<gene>
    <name evidence="6" type="ORF">Rt10032_c07g3356</name>
</gene>
<dbReference type="Pfam" id="PF03114">
    <property type="entry name" value="BAR"/>
    <property type="match status" value="1"/>
</dbReference>
<dbReference type="InterPro" id="IPR036956">
    <property type="entry name" value="Impact_N_sf"/>
</dbReference>
<dbReference type="Pfam" id="PF01205">
    <property type="entry name" value="Impact_N"/>
    <property type="match status" value="1"/>
</dbReference>
<comment type="subcellular location">
    <subcellularLocation>
        <location evidence="1">Cytoplasm</location>
        <location evidence="1">Cytoskeleton</location>
    </subcellularLocation>
</comment>
<organism evidence="6 7">
    <name type="scientific">Rhodotorula toruloides</name>
    <name type="common">Yeast</name>
    <name type="synonym">Rhodosporidium toruloides</name>
    <dbReference type="NCBI Taxonomy" id="5286"/>
    <lineage>
        <taxon>Eukaryota</taxon>
        <taxon>Fungi</taxon>
        <taxon>Dikarya</taxon>
        <taxon>Basidiomycota</taxon>
        <taxon>Pucciniomycotina</taxon>
        <taxon>Microbotryomycetes</taxon>
        <taxon>Sporidiobolales</taxon>
        <taxon>Sporidiobolaceae</taxon>
        <taxon>Rhodotorula</taxon>
    </lineage>
</organism>
<dbReference type="SUPFAM" id="SSF103657">
    <property type="entry name" value="BAR/IMD domain-like"/>
    <property type="match status" value="1"/>
</dbReference>
<feature type="compositionally biased region" description="Polar residues" evidence="4">
    <location>
        <begin position="812"/>
        <end position="822"/>
    </location>
</feature>
<evidence type="ECO:0000256" key="1">
    <source>
        <dbReference type="ARBA" id="ARBA00004245"/>
    </source>
</evidence>
<dbReference type="GO" id="GO:0051666">
    <property type="term" value="P:actin cortical patch localization"/>
    <property type="evidence" value="ECO:0007669"/>
    <property type="project" value="InterPro"/>
</dbReference>
<dbReference type="GO" id="GO:0008289">
    <property type="term" value="F:lipid binding"/>
    <property type="evidence" value="ECO:0007669"/>
    <property type="project" value="TreeGrafter"/>
</dbReference>
<dbReference type="Gene3D" id="1.20.1270.60">
    <property type="entry name" value="Arfaptin homology (AH) domain/BAR domain"/>
    <property type="match status" value="1"/>
</dbReference>
<dbReference type="Proteomes" id="UP000321518">
    <property type="component" value="Unassembled WGS sequence"/>
</dbReference>
<dbReference type="InterPro" id="IPR027267">
    <property type="entry name" value="AH/BAR_dom_sf"/>
</dbReference>
<dbReference type="InterPro" id="IPR004148">
    <property type="entry name" value="BAR_dom"/>
</dbReference>
<dbReference type="SMART" id="SM00721">
    <property type="entry name" value="BAR"/>
    <property type="match status" value="1"/>
</dbReference>
<name>A0A511KG33_RHOTO</name>
<feature type="compositionally biased region" description="Basic and acidic residues" evidence="4">
    <location>
        <begin position="679"/>
        <end position="697"/>
    </location>
</feature>
<dbReference type="GO" id="GO:0043332">
    <property type="term" value="C:mating projection tip"/>
    <property type="evidence" value="ECO:0007669"/>
    <property type="project" value="TreeGrafter"/>
</dbReference>
<feature type="region of interest" description="Disordered" evidence="4">
    <location>
        <begin position="678"/>
        <end position="697"/>
    </location>
</feature>
<dbReference type="PANTHER" id="PTHR47174:SF3">
    <property type="entry name" value="BRIDGING INTEGRATOR 3"/>
    <property type="match status" value="1"/>
</dbReference>